<proteinExistence type="predicted"/>
<keyword evidence="3" id="KW-1185">Reference proteome</keyword>
<dbReference type="InterPro" id="IPR008928">
    <property type="entry name" value="6-hairpin_glycosidase_sf"/>
</dbReference>
<name>A0A1B1Z907_9BACL</name>
<reference evidence="2 3" key="1">
    <citation type="submission" date="2016-08" db="EMBL/GenBank/DDBJ databases">
        <title>Complete genome sequence of Fictibacillus arsenicus G25-54, a strain with toxicity to nematodes and a potential arsenic-resistance activity.</title>
        <authorList>
            <person name="Zheng Z."/>
        </authorList>
    </citation>
    <scope>NUCLEOTIDE SEQUENCE [LARGE SCALE GENOMIC DNA]</scope>
    <source>
        <strain evidence="2 3">G25-54</strain>
    </source>
</reference>
<dbReference type="RefSeq" id="WP_066293393.1">
    <property type="nucleotide sequence ID" value="NZ_CP016761.1"/>
</dbReference>
<dbReference type="STRING" id="255247.ABE41_018045"/>
<dbReference type="SUPFAM" id="SSF48208">
    <property type="entry name" value="Six-hairpin glycosidases"/>
    <property type="match status" value="1"/>
</dbReference>
<evidence type="ECO:0000313" key="2">
    <source>
        <dbReference type="EMBL" id="ANX13917.1"/>
    </source>
</evidence>
<sequence length="587" mass="65874">MQKYFQIVLAFIFMVSIVFPTQAEAAETQTSLVNLDHLDFLNEEITIEGKEMLITHIYSEYPNYEWVDDADEGIACVDDVARAAVVYLNHYEQTKKKASLEKAKKALNFVMYMQADDGEFYNFIFDDYSINTDGPTSKKSFDWWAARAMWSIGHGYKVFSETDPAYAKELKESFLLANNALQKKVDEKYEEYNIVNGYKVPAWIGGFDAMSNALLGLSEYYEVQKDPVVKDSMLKLGKGLSEYQFGSYTKYPFGAHLDWDGSPTLWHAWGSGQSMALAKAGNLLNKEEWIESAQQEADQLFTHILVKGMIKEMAPTPTKDEQIAYGVNMLTQAFTELYHATNEKKYAQYAGIAASWYTGNNDANFQMYDPETGRGYDGLNGVTGKVNMNSGAESTIEALMSIQAIQQLPEAMDTFNVKTKERHTSTIHEAETFTTKSGSPVIETPESAWTGDALFSNKIVKLNNGDTIQKEVNIDKQGLYLIYGALEKAPSLGGELKLDLKIDGRKVSSTDVSAANKYLTLVNLNKVNYLSTGKHTITLTAKTPYNETLTLDNVVVQPVNEYAVFEDESNQTVKLERNLVQGKNLIR</sequence>
<dbReference type="AlphaFoldDB" id="A0A1B1Z907"/>
<dbReference type="OrthoDB" id="9795873at2"/>
<protein>
    <submittedName>
        <fullName evidence="2">Uncharacterized protein</fullName>
    </submittedName>
</protein>
<gene>
    <name evidence="2" type="ORF">ABE41_018045</name>
</gene>
<evidence type="ECO:0000256" key="1">
    <source>
        <dbReference type="SAM" id="SignalP"/>
    </source>
</evidence>
<evidence type="ECO:0000313" key="3">
    <source>
        <dbReference type="Proteomes" id="UP000077412"/>
    </source>
</evidence>
<organism evidence="2 3">
    <name type="scientific">Fictibacillus arsenicus</name>
    <dbReference type="NCBI Taxonomy" id="255247"/>
    <lineage>
        <taxon>Bacteria</taxon>
        <taxon>Bacillati</taxon>
        <taxon>Bacillota</taxon>
        <taxon>Bacilli</taxon>
        <taxon>Bacillales</taxon>
        <taxon>Fictibacillaceae</taxon>
        <taxon>Fictibacillus</taxon>
    </lineage>
</organism>
<dbReference type="Proteomes" id="UP000077412">
    <property type="component" value="Chromosome"/>
</dbReference>
<dbReference type="Gene3D" id="2.60.120.260">
    <property type="entry name" value="Galactose-binding domain-like"/>
    <property type="match status" value="1"/>
</dbReference>
<feature type="chain" id="PRO_5008533327" evidence="1">
    <location>
        <begin position="26"/>
        <end position="587"/>
    </location>
</feature>
<dbReference type="KEGG" id="far:ABE41_018045"/>
<dbReference type="EMBL" id="CP016761">
    <property type="protein sequence ID" value="ANX13917.1"/>
    <property type="molecule type" value="Genomic_DNA"/>
</dbReference>
<dbReference type="GO" id="GO:0005975">
    <property type="term" value="P:carbohydrate metabolic process"/>
    <property type="evidence" value="ECO:0007669"/>
    <property type="project" value="InterPro"/>
</dbReference>
<accession>A0A1B1Z907</accession>
<feature type="signal peptide" evidence="1">
    <location>
        <begin position="1"/>
        <end position="25"/>
    </location>
</feature>
<keyword evidence="1" id="KW-0732">Signal</keyword>